<dbReference type="InterPro" id="IPR008271">
    <property type="entry name" value="Ser/Thr_kinase_AS"/>
</dbReference>
<dbReference type="PROSITE" id="PS50011">
    <property type="entry name" value="PROTEIN_KINASE_DOM"/>
    <property type="match status" value="2"/>
</dbReference>
<evidence type="ECO:0000256" key="3">
    <source>
        <dbReference type="ARBA" id="ARBA00022777"/>
    </source>
</evidence>
<proteinExistence type="predicted"/>
<dbReference type="SMART" id="SM00220">
    <property type="entry name" value="S_TKc"/>
    <property type="match status" value="2"/>
</dbReference>
<feature type="region of interest" description="Disordered" evidence="5">
    <location>
        <begin position="688"/>
        <end position="748"/>
    </location>
</feature>
<name>A0A9P6HMF0_9AGAM</name>
<dbReference type="Proteomes" id="UP000736335">
    <property type="component" value="Unassembled WGS sequence"/>
</dbReference>
<feature type="domain" description="Protein kinase" evidence="6">
    <location>
        <begin position="439"/>
        <end position="684"/>
    </location>
</feature>
<dbReference type="InterPro" id="IPR000719">
    <property type="entry name" value="Prot_kinase_dom"/>
</dbReference>
<accession>A0A9P6HMF0</accession>
<feature type="compositionally biased region" description="Basic and acidic residues" evidence="5">
    <location>
        <begin position="727"/>
        <end position="748"/>
    </location>
</feature>
<feature type="compositionally biased region" description="Low complexity" evidence="5">
    <location>
        <begin position="688"/>
        <end position="704"/>
    </location>
</feature>
<dbReference type="PANTHER" id="PTHR44329:SF288">
    <property type="entry name" value="MITOGEN-ACTIVATED PROTEIN KINASE KINASE KINASE 20"/>
    <property type="match status" value="1"/>
</dbReference>
<dbReference type="GO" id="GO:0005524">
    <property type="term" value="F:ATP binding"/>
    <property type="evidence" value="ECO:0007669"/>
    <property type="project" value="UniProtKB-KW"/>
</dbReference>
<dbReference type="PANTHER" id="PTHR44329">
    <property type="entry name" value="SERINE/THREONINE-PROTEIN KINASE TNNI3K-RELATED"/>
    <property type="match status" value="1"/>
</dbReference>
<dbReference type="InterPro" id="IPR001245">
    <property type="entry name" value="Ser-Thr/Tyr_kinase_cat_dom"/>
</dbReference>
<feature type="domain" description="Protein kinase" evidence="6">
    <location>
        <begin position="95"/>
        <end position="326"/>
    </location>
</feature>
<sequence length="847" mass="94702">MATDSSIETLLRLDRSSSQFPGQLSDILARREFDETVQSLGAEDLRRTVEYLDEALDCLPPAGFTFKRTHRKLRGICVSRMLLPPSHVLLDEALKTEIHPFSSGGFSDVYKGTYDGRQILFWEVVPWKRLIHPNIVPFIGVKIDPPQIASELMPHGNLTTYIKSNPQKDRVSLLVDITNGLDYLHSHGVIHGDLKGPNILVDGSGHARITDFGLAQDTLGLVFMAEGQSPRWTAPEILAETGTPSTEADVFSFGMVMVEAFTGMAPFGDHIPQAAIAAIISGKRPPRPTHSGLTHEVWELMNRCWDQRQHHRPRMLEVLLVLDPLTQERTHPSGPPPVTPDVPCNLVSDIQRRLENLEPSKKEFRPLLYALLSHKDLRSHIDSLRKDDIKGFVELLDEALSHVPVTDDLFRKALRRLQSTCSYHEVLPQSCFILGRTLSNRGVPSAAGGSAGLHEGRFDGKKVWIRALRPNVQCKTSYGGAVVWKRLQHPNIVSLIGIPAEISPFEMVCDWMDHGSITEYVGQHPEVDRIGLLWDVAEGLHHLHLYNVVHGNLKGANVLIDKDGHARLTDFGLASVVPGNQSDVSLPEGGRLTTAPTWAAPEISKGGTVTKGGDVFAFGMVAIETFTGGSPPRKFYDSISTGEHPERPATLREDLWDFMQTCWSQDPGKRPTSFDLVDYFRPSFLKEQGTSETQTLSSTLSGGTWAQAEVPQSPECSSSTTVNPTAHDPRLEVMPRSKRSETDAQRQDPRLKIMRRPKKSEIDSHTTDPRLKIMRRPKKSEVDSHTTDSRLKIMRKTKKSEMNLQTQDPRLEIMCKSKKSETNSQKQDPRLKMMRKLKKFEGVGEYP</sequence>
<dbReference type="AlphaFoldDB" id="A0A9P6HMF0"/>
<dbReference type="Pfam" id="PF07714">
    <property type="entry name" value="PK_Tyr_Ser-Thr"/>
    <property type="match status" value="2"/>
</dbReference>
<feature type="region of interest" description="Disordered" evidence="5">
    <location>
        <begin position="796"/>
        <end position="830"/>
    </location>
</feature>
<feature type="compositionally biased region" description="Polar residues" evidence="5">
    <location>
        <begin position="714"/>
        <end position="724"/>
    </location>
</feature>
<keyword evidence="1" id="KW-0808">Transferase</keyword>
<dbReference type="OrthoDB" id="97476at2759"/>
<keyword evidence="4" id="KW-0067">ATP-binding</keyword>
<keyword evidence="3 7" id="KW-0418">Kinase</keyword>
<evidence type="ECO:0000256" key="1">
    <source>
        <dbReference type="ARBA" id="ARBA00022679"/>
    </source>
</evidence>
<evidence type="ECO:0000256" key="5">
    <source>
        <dbReference type="SAM" id="MobiDB-lite"/>
    </source>
</evidence>
<keyword evidence="2" id="KW-0547">Nucleotide-binding</keyword>
<evidence type="ECO:0000313" key="7">
    <source>
        <dbReference type="EMBL" id="KAF9789475.1"/>
    </source>
</evidence>
<evidence type="ECO:0000256" key="2">
    <source>
        <dbReference type="ARBA" id="ARBA00022741"/>
    </source>
</evidence>
<dbReference type="InterPro" id="IPR011009">
    <property type="entry name" value="Kinase-like_dom_sf"/>
</dbReference>
<dbReference type="EMBL" id="WIUZ02000003">
    <property type="protein sequence ID" value="KAF9789475.1"/>
    <property type="molecule type" value="Genomic_DNA"/>
</dbReference>
<dbReference type="GO" id="GO:0004674">
    <property type="term" value="F:protein serine/threonine kinase activity"/>
    <property type="evidence" value="ECO:0007669"/>
    <property type="project" value="TreeGrafter"/>
</dbReference>
<evidence type="ECO:0000259" key="6">
    <source>
        <dbReference type="PROSITE" id="PS50011"/>
    </source>
</evidence>
<organism evidence="7 8">
    <name type="scientific">Thelephora terrestris</name>
    <dbReference type="NCBI Taxonomy" id="56493"/>
    <lineage>
        <taxon>Eukaryota</taxon>
        <taxon>Fungi</taxon>
        <taxon>Dikarya</taxon>
        <taxon>Basidiomycota</taxon>
        <taxon>Agaricomycotina</taxon>
        <taxon>Agaricomycetes</taxon>
        <taxon>Thelephorales</taxon>
        <taxon>Thelephoraceae</taxon>
        <taxon>Thelephora</taxon>
    </lineage>
</organism>
<dbReference type="Gene3D" id="1.10.510.10">
    <property type="entry name" value="Transferase(Phosphotransferase) domain 1"/>
    <property type="match status" value="2"/>
</dbReference>
<keyword evidence="8" id="KW-1185">Reference proteome</keyword>
<reference evidence="7" key="2">
    <citation type="submission" date="2020-11" db="EMBL/GenBank/DDBJ databases">
        <authorList>
            <consortium name="DOE Joint Genome Institute"/>
            <person name="Kuo A."/>
            <person name="Miyauchi S."/>
            <person name="Kiss E."/>
            <person name="Drula E."/>
            <person name="Kohler A."/>
            <person name="Sanchez-Garcia M."/>
            <person name="Andreopoulos B."/>
            <person name="Barry K.W."/>
            <person name="Bonito G."/>
            <person name="Buee M."/>
            <person name="Carver A."/>
            <person name="Chen C."/>
            <person name="Cichocki N."/>
            <person name="Clum A."/>
            <person name="Culley D."/>
            <person name="Crous P.W."/>
            <person name="Fauchery L."/>
            <person name="Girlanda M."/>
            <person name="Hayes R."/>
            <person name="Keri Z."/>
            <person name="Labutti K."/>
            <person name="Lipzen A."/>
            <person name="Lombard V."/>
            <person name="Magnuson J."/>
            <person name="Maillard F."/>
            <person name="Morin E."/>
            <person name="Murat C."/>
            <person name="Nolan M."/>
            <person name="Ohm R."/>
            <person name="Pangilinan J."/>
            <person name="Pereira M."/>
            <person name="Perotto S."/>
            <person name="Peter M."/>
            <person name="Riley R."/>
            <person name="Sitrit Y."/>
            <person name="Stielow B."/>
            <person name="Szollosi G."/>
            <person name="Zifcakova L."/>
            <person name="Stursova M."/>
            <person name="Spatafora J.W."/>
            <person name="Tedersoo L."/>
            <person name="Vaario L.-M."/>
            <person name="Yamada A."/>
            <person name="Yan M."/>
            <person name="Wang P."/>
            <person name="Xu J."/>
            <person name="Bruns T."/>
            <person name="Baldrian P."/>
            <person name="Vilgalys R."/>
            <person name="Henrissat B."/>
            <person name="Grigoriev I.V."/>
            <person name="Hibbett D."/>
            <person name="Nagy L.G."/>
            <person name="Martin F.M."/>
        </authorList>
    </citation>
    <scope>NUCLEOTIDE SEQUENCE</scope>
    <source>
        <strain evidence="7">UH-Tt-Lm1</strain>
    </source>
</reference>
<evidence type="ECO:0000256" key="4">
    <source>
        <dbReference type="ARBA" id="ARBA00022840"/>
    </source>
</evidence>
<protein>
    <submittedName>
        <fullName evidence="7">Kinase-like domain-containing protein</fullName>
    </submittedName>
</protein>
<evidence type="ECO:0000313" key="8">
    <source>
        <dbReference type="Proteomes" id="UP000736335"/>
    </source>
</evidence>
<dbReference type="SUPFAM" id="SSF56112">
    <property type="entry name" value="Protein kinase-like (PK-like)"/>
    <property type="match status" value="2"/>
</dbReference>
<feature type="compositionally biased region" description="Basic and acidic residues" evidence="5">
    <location>
        <begin position="809"/>
        <end position="830"/>
    </location>
</feature>
<dbReference type="PROSITE" id="PS00108">
    <property type="entry name" value="PROTEIN_KINASE_ST"/>
    <property type="match status" value="1"/>
</dbReference>
<gene>
    <name evidence="7" type="ORF">BJ322DRAFT_1105323</name>
</gene>
<dbReference type="PRINTS" id="PR00109">
    <property type="entry name" value="TYRKINASE"/>
</dbReference>
<comment type="caution">
    <text evidence="7">The sequence shown here is derived from an EMBL/GenBank/DDBJ whole genome shotgun (WGS) entry which is preliminary data.</text>
</comment>
<reference evidence="7" key="1">
    <citation type="journal article" date="2020" name="Nat. Commun.">
        <title>Large-scale genome sequencing of mycorrhizal fungi provides insights into the early evolution of symbiotic traits.</title>
        <authorList>
            <person name="Miyauchi S."/>
            <person name="Kiss E."/>
            <person name="Kuo A."/>
            <person name="Drula E."/>
            <person name="Kohler A."/>
            <person name="Sanchez-Garcia M."/>
            <person name="Morin E."/>
            <person name="Andreopoulos B."/>
            <person name="Barry K.W."/>
            <person name="Bonito G."/>
            <person name="Buee M."/>
            <person name="Carver A."/>
            <person name="Chen C."/>
            <person name="Cichocki N."/>
            <person name="Clum A."/>
            <person name="Culley D."/>
            <person name="Crous P.W."/>
            <person name="Fauchery L."/>
            <person name="Girlanda M."/>
            <person name="Hayes R.D."/>
            <person name="Keri Z."/>
            <person name="LaButti K."/>
            <person name="Lipzen A."/>
            <person name="Lombard V."/>
            <person name="Magnuson J."/>
            <person name="Maillard F."/>
            <person name="Murat C."/>
            <person name="Nolan M."/>
            <person name="Ohm R.A."/>
            <person name="Pangilinan J."/>
            <person name="Pereira M.F."/>
            <person name="Perotto S."/>
            <person name="Peter M."/>
            <person name="Pfister S."/>
            <person name="Riley R."/>
            <person name="Sitrit Y."/>
            <person name="Stielow J.B."/>
            <person name="Szollosi G."/>
            <person name="Zifcakova L."/>
            <person name="Stursova M."/>
            <person name="Spatafora J.W."/>
            <person name="Tedersoo L."/>
            <person name="Vaario L.M."/>
            <person name="Yamada A."/>
            <person name="Yan M."/>
            <person name="Wang P."/>
            <person name="Xu J."/>
            <person name="Bruns T."/>
            <person name="Baldrian P."/>
            <person name="Vilgalys R."/>
            <person name="Dunand C."/>
            <person name="Henrissat B."/>
            <person name="Grigoriev I.V."/>
            <person name="Hibbett D."/>
            <person name="Nagy L.G."/>
            <person name="Martin F.M."/>
        </authorList>
    </citation>
    <scope>NUCLEOTIDE SEQUENCE</scope>
    <source>
        <strain evidence="7">UH-Tt-Lm1</strain>
    </source>
</reference>
<dbReference type="InterPro" id="IPR051681">
    <property type="entry name" value="Ser/Thr_Kinases-Pseudokinases"/>
</dbReference>